<dbReference type="EMBL" id="JACWUS010000005">
    <property type="protein sequence ID" value="MBD2829854.1"/>
    <property type="molecule type" value="Genomic_DNA"/>
</dbReference>
<sequence length="100" mass="11341">MKLIVDNSRPETDPVENLVMELLGLAYAVQRLGVLFQQDMQARPALVTADRREQVLDAAQAVEARIMEAERRPGVHEHPEMRSVWYLFNQGAQDVGLPPF</sequence>
<evidence type="ECO:0000313" key="1">
    <source>
        <dbReference type="EMBL" id="MBD2829854.1"/>
    </source>
</evidence>
<protein>
    <submittedName>
        <fullName evidence="1">Uncharacterized protein</fullName>
    </submittedName>
</protein>
<proteinExistence type="predicted"/>
<accession>A0A927BMA3</accession>
<comment type="caution">
    <text evidence="1">The sequence shown here is derived from an EMBL/GenBank/DDBJ whole genome shotgun (WGS) entry which is preliminary data.</text>
</comment>
<reference evidence="1" key="1">
    <citation type="journal article" date="2020" name="PLoS ONE">
        <title>Isolation and characterization of Streptomyces bacteriophages and Streptomyces strains encoding biosynthetic arsenals: Streptomyces strains and phages for antibiotic discovery.</title>
        <authorList>
            <person name="Montano E.T."/>
            <person name="Nideffer J.F."/>
            <person name="Brumage L."/>
            <person name="Erb M."/>
            <person name="Derman A.I."/>
            <person name="Davis J.P."/>
            <person name="Estrada E."/>
            <person name="Fu S."/>
            <person name="Le D."/>
            <person name="Vuppala A."/>
            <person name="Tran C."/>
            <person name="Luterstein E."/>
            <person name="Lakkaraju S."/>
            <person name="Panchagnula S."/>
            <person name="Ren C."/>
            <person name="Doan J."/>
            <person name="Tran S."/>
            <person name="Soriano J."/>
            <person name="Fujita Y."/>
            <person name="Gutala P."/>
            <person name="Fujii Q."/>
            <person name="Lee M."/>
            <person name="Bui A."/>
            <person name="Villarreal C."/>
            <person name="Shing S.R."/>
            <person name="Kim S."/>
            <person name="Freeman D."/>
            <person name="Racha V."/>
            <person name="Ho A."/>
            <person name="Kumar P."/>
            <person name="Falah K."/>
            <person name="Dawson T."/>
            <person name="Enustun E."/>
            <person name="Prichard A."/>
            <person name="Gomez A."/>
            <person name="Khanna K."/>
            <person name="Trigg S."/>
            <person name="Fernandez L."/>
            <person name="Pogliano K."/>
            <person name="Pogliano J."/>
        </authorList>
    </citation>
    <scope>NUCLEOTIDE SEQUENCE</scope>
    <source>
        <strain evidence="1">QF2</strain>
    </source>
</reference>
<dbReference type="AlphaFoldDB" id="A0A927BMA3"/>
<gene>
    <name evidence="1" type="ORF">ID875_20945</name>
</gene>
<organism evidence="1">
    <name type="scientific">Streptomyces globisporus</name>
    <dbReference type="NCBI Taxonomy" id="1908"/>
    <lineage>
        <taxon>Bacteria</taxon>
        <taxon>Bacillati</taxon>
        <taxon>Actinomycetota</taxon>
        <taxon>Actinomycetes</taxon>
        <taxon>Kitasatosporales</taxon>
        <taxon>Streptomycetaceae</taxon>
        <taxon>Streptomyces</taxon>
    </lineage>
</organism>
<name>A0A927BMA3_STRGL</name>